<proteinExistence type="predicted"/>
<sequence length="316" mass="35390">MKQNPFANQLGATLYMPATRPDIPEIILCNKVVGLRSLVICLEDSVVEEDIPVAIENLVSVLQILAAAKGSAANTDHYPLIFIRPRNESMGRYLVNTVDLSLVTGLVLPKFTQSLLPEWWDIIASTHLGVMPTLETEDVFDVQQMNYLADKLKSHPFCERVIALRVGGNDLMNLISIRRSRELTLYDGPMGYVIKMLVAVFGSRGFYLTAPVCEHIDNLELLEKELVLDIAHGFVGKTAIHPRQIEHIHKALMVNNHDYADALKILNTKQAVFKFQGAMCEPATHWRWAVNILERAKYNGVCSGSETENYGVFNSL</sequence>
<feature type="binding site" evidence="4">
    <location>
        <position position="170"/>
    </location>
    <ligand>
        <name>Mg(2+)</name>
        <dbReference type="ChEBI" id="CHEBI:18420"/>
    </ligand>
</feature>
<evidence type="ECO:0000256" key="2">
    <source>
        <dbReference type="ARBA" id="ARBA00022723"/>
    </source>
</evidence>
<evidence type="ECO:0000313" key="5">
    <source>
        <dbReference type="EMBL" id="PHM66338.1"/>
    </source>
</evidence>
<comment type="caution">
    <text evidence="5">The sequence shown here is derived from an EMBL/GenBank/DDBJ whole genome shotgun (WGS) entry which is preliminary data.</text>
</comment>
<protein>
    <submittedName>
        <fullName evidence="5">ATP synthase</fullName>
    </submittedName>
</protein>
<dbReference type="PANTHER" id="PTHR32308">
    <property type="entry name" value="LYASE BETA SUBUNIT, PUTATIVE (AFU_ORTHOLOGUE AFUA_4G13030)-RELATED"/>
    <property type="match status" value="1"/>
</dbReference>
<dbReference type="GO" id="GO:0003824">
    <property type="term" value="F:catalytic activity"/>
    <property type="evidence" value="ECO:0007669"/>
    <property type="project" value="InterPro"/>
</dbReference>
<dbReference type="GO" id="GO:0006107">
    <property type="term" value="P:oxaloacetate metabolic process"/>
    <property type="evidence" value="ECO:0007669"/>
    <property type="project" value="TreeGrafter"/>
</dbReference>
<reference evidence="5 6" key="1">
    <citation type="journal article" date="2017" name="Nat. Microbiol.">
        <title>Natural product diversity associated with the nematode symbionts Photorhabdus and Xenorhabdus.</title>
        <authorList>
            <person name="Tobias N.J."/>
            <person name="Wolff H."/>
            <person name="Djahanschiri B."/>
            <person name="Grundmann F."/>
            <person name="Kronenwerth M."/>
            <person name="Shi Y.M."/>
            <person name="Simonyi S."/>
            <person name="Grun P."/>
            <person name="Shapiro-Ilan D."/>
            <person name="Pidot S.J."/>
            <person name="Stinear T.P."/>
            <person name="Ebersberger I."/>
            <person name="Bode H.B."/>
        </authorList>
    </citation>
    <scope>NUCLEOTIDE SEQUENCE [LARGE SCALE GENOMIC DNA]</scope>
    <source>
        <strain evidence="5 6">DSM 17904</strain>
    </source>
</reference>
<dbReference type="PIRSF" id="PIRSF015582">
    <property type="entry name" value="Cit_lyase_B"/>
    <property type="match status" value="1"/>
</dbReference>
<evidence type="ECO:0000256" key="3">
    <source>
        <dbReference type="ARBA" id="ARBA00022842"/>
    </source>
</evidence>
<evidence type="ECO:0000313" key="6">
    <source>
        <dbReference type="Proteomes" id="UP000222366"/>
    </source>
</evidence>
<dbReference type="SUPFAM" id="SSF51621">
    <property type="entry name" value="Phosphoenolpyruvate/pyruvate domain"/>
    <property type="match status" value="1"/>
</dbReference>
<dbReference type="RefSeq" id="WP_099108747.1">
    <property type="nucleotide sequence ID" value="NZ_CAWNRH010000170.1"/>
</dbReference>
<dbReference type="InterPro" id="IPR011206">
    <property type="entry name" value="Citrate_lyase_beta/mcl1/mcl2"/>
</dbReference>
<name>A0A2D0KSI8_9GAMM</name>
<accession>A0A2D0KSI8</accession>
<keyword evidence="6" id="KW-1185">Reference proteome</keyword>
<dbReference type="InterPro" id="IPR039480">
    <property type="entry name" value="C-C_Bond_Lyase-like"/>
</dbReference>
<comment type="cofactor">
    <cofactor evidence="1">
        <name>Mg(2+)</name>
        <dbReference type="ChEBI" id="CHEBI:18420"/>
    </cofactor>
</comment>
<keyword evidence="3 4" id="KW-0460">Magnesium</keyword>
<dbReference type="Gene3D" id="3.20.20.60">
    <property type="entry name" value="Phosphoenolpyruvate-binding domains"/>
    <property type="match status" value="1"/>
</dbReference>
<dbReference type="Pfam" id="PF15617">
    <property type="entry name" value="C-C_Bond_Lyase"/>
    <property type="match status" value="1"/>
</dbReference>
<dbReference type="PANTHER" id="PTHR32308:SF10">
    <property type="entry name" value="CITRATE LYASE SUBUNIT BETA"/>
    <property type="match status" value="1"/>
</dbReference>
<dbReference type="Proteomes" id="UP000222366">
    <property type="component" value="Unassembled WGS sequence"/>
</dbReference>
<evidence type="ECO:0000256" key="4">
    <source>
        <dbReference type="PIRSR" id="PIRSR015582-2"/>
    </source>
</evidence>
<dbReference type="EMBL" id="NJAJ01000009">
    <property type="protein sequence ID" value="PHM66338.1"/>
    <property type="molecule type" value="Genomic_DNA"/>
</dbReference>
<dbReference type="GO" id="GO:0000287">
    <property type="term" value="F:magnesium ion binding"/>
    <property type="evidence" value="ECO:0007669"/>
    <property type="project" value="TreeGrafter"/>
</dbReference>
<dbReference type="InterPro" id="IPR040442">
    <property type="entry name" value="Pyrv_kinase-like_dom_sf"/>
</dbReference>
<gene>
    <name evidence="5" type="ORF">Xsto_01270</name>
</gene>
<keyword evidence="2 4" id="KW-0479">Metal-binding</keyword>
<evidence type="ECO:0000256" key="1">
    <source>
        <dbReference type="ARBA" id="ARBA00001946"/>
    </source>
</evidence>
<dbReference type="AlphaFoldDB" id="A0A2D0KSI8"/>
<dbReference type="InterPro" id="IPR015813">
    <property type="entry name" value="Pyrv/PenolPyrv_kinase-like_dom"/>
</dbReference>
<organism evidence="5 6">
    <name type="scientific">Xenorhabdus stockiae</name>
    <dbReference type="NCBI Taxonomy" id="351614"/>
    <lineage>
        <taxon>Bacteria</taxon>
        <taxon>Pseudomonadati</taxon>
        <taxon>Pseudomonadota</taxon>
        <taxon>Gammaproteobacteria</taxon>
        <taxon>Enterobacterales</taxon>
        <taxon>Morganellaceae</taxon>
        <taxon>Xenorhabdus</taxon>
    </lineage>
</organism>